<evidence type="ECO:0000256" key="3">
    <source>
        <dbReference type="ARBA" id="ARBA00022643"/>
    </source>
</evidence>
<protein>
    <recommendedName>
        <fullName evidence="5">FAD/NAD(P)-binding domain-containing protein</fullName>
    </recommendedName>
</protein>
<feature type="domain" description="FAD/NAD(P)-binding" evidence="5">
    <location>
        <begin position="88"/>
        <end position="248"/>
    </location>
</feature>
<sequence>RIINPRQAEDILAAGHIDMAGMTRASIADPNFIKKTVEQREADIIYCVGCAQACMGRVNRNQHVTCFQNPFTGREHVWGELTNTTNRKKIVVVGGGPAGMSFAWVAASRGHEVNLYDDHHELGGQVLLAEQLPLCLELGTVARNLSRQVYQAGVEVYLNTSATSETVIAQNPDEVVLATGSKPYLPQNVQGINQNHVFTFERAFTQPDLLGDSVLLIDNDGHQRGASTAAWLIKIGKKVQVVTEFSHIGSNFEMSLLRVRIYQLFFKT</sequence>
<gene>
    <name evidence="6" type="ORF">LCGC14_2927090</name>
</gene>
<dbReference type="GO" id="GO:0008670">
    <property type="term" value="F:2,4-dienoyl-CoA reductase (NADPH) activity"/>
    <property type="evidence" value="ECO:0007669"/>
    <property type="project" value="TreeGrafter"/>
</dbReference>
<dbReference type="PANTHER" id="PTHR42917:SF2">
    <property type="entry name" value="2,4-DIENOYL-COA REDUCTASE [(2E)-ENOYL-COA-PRODUCING]"/>
    <property type="match status" value="1"/>
</dbReference>
<organism evidence="6">
    <name type="scientific">marine sediment metagenome</name>
    <dbReference type="NCBI Taxonomy" id="412755"/>
    <lineage>
        <taxon>unclassified sequences</taxon>
        <taxon>metagenomes</taxon>
        <taxon>ecological metagenomes</taxon>
    </lineage>
</organism>
<feature type="non-terminal residue" evidence="6">
    <location>
        <position position="1"/>
    </location>
</feature>
<dbReference type="SUPFAM" id="SSF51395">
    <property type="entry name" value="FMN-linked oxidoreductases"/>
    <property type="match status" value="1"/>
</dbReference>
<evidence type="ECO:0000313" key="6">
    <source>
        <dbReference type="EMBL" id="KKK70130.1"/>
    </source>
</evidence>
<dbReference type="PANTHER" id="PTHR42917">
    <property type="entry name" value="2,4-DIENOYL-COA REDUCTASE"/>
    <property type="match status" value="1"/>
</dbReference>
<dbReference type="Gene3D" id="3.40.50.720">
    <property type="entry name" value="NAD(P)-binding Rossmann-like Domain"/>
    <property type="match status" value="1"/>
</dbReference>
<comment type="caution">
    <text evidence="6">The sequence shown here is derived from an EMBL/GenBank/DDBJ whole genome shotgun (WGS) entry which is preliminary data.</text>
</comment>
<accession>A0A0F8Y8V9</accession>
<dbReference type="PRINTS" id="PR00368">
    <property type="entry name" value="FADPNR"/>
</dbReference>
<dbReference type="InterPro" id="IPR051793">
    <property type="entry name" value="NADH:flavin_oxidoreductase"/>
</dbReference>
<reference evidence="6" key="1">
    <citation type="journal article" date="2015" name="Nature">
        <title>Complex archaea that bridge the gap between prokaryotes and eukaryotes.</title>
        <authorList>
            <person name="Spang A."/>
            <person name="Saw J.H."/>
            <person name="Jorgensen S.L."/>
            <person name="Zaremba-Niedzwiedzka K."/>
            <person name="Martijn J."/>
            <person name="Lind A.E."/>
            <person name="van Eijk R."/>
            <person name="Schleper C."/>
            <person name="Guy L."/>
            <person name="Ettema T.J."/>
        </authorList>
    </citation>
    <scope>NUCLEOTIDE SEQUENCE</scope>
</reference>
<evidence type="ECO:0000256" key="1">
    <source>
        <dbReference type="ARBA" id="ARBA00001917"/>
    </source>
</evidence>
<name>A0A0F8Y8V9_9ZZZZ</name>
<proteinExistence type="predicted"/>
<dbReference type="PRINTS" id="PR00411">
    <property type="entry name" value="PNDRDTASEI"/>
</dbReference>
<dbReference type="EMBL" id="LAZR01058325">
    <property type="protein sequence ID" value="KKK70130.1"/>
    <property type="molecule type" value="Genomic_DNA"/>
</dbReference>
<evidence type="ECO:0000256" key="2">
    <source>
        <dbReference type="ARBA" id="ARBA00022630"/>
    </source>
</evidence>
<evidence type="ECO:0000256" key="4">
    <source>
        <dbReference type="ARBA" id="ARBA00023002"/>
    </source>
</evidence>
<comment type="cofactor">
    <cofactor evidence="1">
        <name>FMN</name>
        <dbReference type="ChEBI" id="CHEBI:58210"/>
    </cofactor>
</comment>
<keyword evidence="3" id="KW-0288">FMN</keyword>
<dbReference type="InterPro" id="IPR013785">
    <property type="entry name" value="Aldolase_TIM"/>
</dbReference>
<dbReference type="Pfam" id="PF07992">
    <property type="entry name" value="Pyr_redox_2"/>
    <property type="match status" value="1"/>
</dbReference>
<dbReference type="Gene3D" id="3.20.20.70">
    <property type="entry name" value="Aldolase class I"/>
    <property type="match status" value="1"/>
</dbReference>
<dbReference type="GO" id="GO:0033543">
    <property type="term" value="P:fatty acid beta-oxidation, unsaturated, even number, reductase/isomerase pathway"/>
    <property type="evidence" value="ECO:0007669"/>
    <property type="project" value="TreeGrafter"/>
</dbReference>
<keyword evidence="4" id="KW-0560">Oxidoreductase</keyword>
<dbReference type="SUPFAM" id="SSF51971">
    <property type="entry name" value="Nucleotide-binding domain"/>
    <property type="match status" value="1"/>
</dbReference>
<keyword evidence="2" id="KW-0285">Flavoprotein</keyword>
<evidence type="ECO:0000259" key="5">
    <source>
        <dbReference type="Pfam" id="PF07992"/>
    </source>
</evidence>
<dbReference type="AlphaFoldDB" id="A0A0F8Y8V9"/>
<dbReference type="InterPro" id="IPR023753">
    <property type="entry name" value="FAD/NAD-binding_dom"/>
</dbReference>